<dbReference type="AlphaFoldDB" id="A0A6G0VUP4"/>
<protein>
    <submittedName>
        <fullName evidence="1">C2H2-type domain-containing protein</fullName>
    </submittedName>
</protein>
<evidence type="ECO:0000313" key="2">
    <source>
        <dbReference type="Proteomes" id="UP000478052"/>
    </source>
</evidence>
<dbReference type="EMBL" id="VUJU01011636">
    <property type="protein sequence ID" value="KAF0710492.1"/>
    <property type="molecule type" value="Genomic_DNA"/>
</dbReference>
<organism evidence="1 2">
    <name type="scientific">Aphis craccivora</name>
    <name type="common">Cowpea aphid</name>
    <dbReference type="NCBI Taxonomy" id="307492"/>
    <lineage>
        <taxon>Eukaryota</taxon>
        <taxon>Metazoa</taxon>
        <taxon>Ecdysozoa</taxon>
        <taxon>Arthropoda</taxon>
        <taxon>Hexapoda</taxon>
        <taxon>Insecta</taxon>
        <taxon>Pterygota</taxon>
        <taxon>Neoptera</taxon>
        <taxon>Paraneoptera</taxon>
        <taxon>Hemiptera</taxon>
        <taxon>Sternorrhyncha</taxon>
        <taxon>Aphidomorpha</taxon>
        <taxon>Aphidoidea</taxon>
        <taxon>Aphididae</taxon>
        <taxon>Aphidini</taxon>
        <taxon>Aphis</taxon>
        <taxon>Aphis</taxon>
    </lineage>
</organism>
<dbReference type="Proteomes" id="UP000478052">
    <property type="component" value="Unassembled WGS sequence"/>
</dbReference>
<feature type="non-terminal residue" evidence="1">
    <location>
        <position position="433"/>
    </location>
</feature>
<reference evidence="1 2" key="1">
    <citation type="submission" date="2019-08" db="EMBL/GenBank/DDBJ databases">
        <title>Whole genome of Aphis craccivora.</title>
        <authorList>
            <person name="Voronova N.V."/>
            <person name="Shulinski R.S."/>
            <person name="Bandarenka Y.V."/>
            <person name="Zhorov D.G."/>
            <person name="Warner D."/>
        </authorList>
    </citation>
    <scope>NUCLEOTIDE SEQUENCE [LARGE SCALE GENOMIC DNA]</scope>
    <source>
        <strain evidence="1">180601</strain>
        <tissue evidence="1">Whole Body</tissue>
    </source>
</reference>
<keyword evidence="2" id="KW-1185">Reference proteome</keyword>
<name>A0A6G0VUP4_APHCR</name>
<accession>A0A6G0VUP4</accession>
<proteinExistence type="predicted"/>
<comment type="caution">
    <text evidence="1">The sequence shown here is derived from an EMBL/GenBank/DDBJ whole genome shotgun (WGS) entry which is preliminary data.</text>
</comment>
<gene>
    <name evidence="1" type="ORF">FWK35_00021764</name>
</gene>
<sequence length="433" mass="51319">MSEKFVSCNAVSPGKSFLHLFLAKNNVLRAEQSLGLYVAPQYVNSIGTYEKDYPKYGTKVLFFNFCRDTGTLPSNTGHFLQIRDNPVKYGTKYFITHCLYSKNSRKKQIVEPVLFSTTEYRLNNWLIENKLFSNIQQITINNEIYPVNHADQICYNEKVTKGTLLSLKIQFKQYFENGKNFQILFRENYGRKKYLIFPYFIYIDNFEINNPLWSHSTYQSISAIYYSFPLIENNFKLSNILSTLYKNYKFAYILLQPCNQELILKEKYIVHSLHLDKICDTFSLASVNFVYYNQIEYMGSIYKKGYYLTNFVEEMNLLEILEIIVFNNSLIKIHIVYYIIKLENFHSHFEAFEVNNERIVMKDIEIYRIDKFSGLTPSTRKLMIRLKEFFSTLCLLYNVIFNLNLESSTLQMPLLQSYEYPIDDLQPLHDLLK</sequence>
<evidence type="ECO:0000313" key="1">
    <source>
        <dbReference type="EMBL" id="KAF0710492.1"/>
    </source>
</evidence>